<evidence type="ECO:0000313" key="2">
    <source>
        <dbReference type="EMBL" id="MCT7978396.1"/>
    </source>
</evidence>
<dbReference type="InterPro" id="IPR013217">
    <property type="entry name" value="Methyltransf_12"/>
</dbReference>
<keyword evidence="3" id="KW-1185">Reference proteome</keyword>
<dbReference type="EMBL" id="JAMXFA010000013">
    <property type="protein sequence ID" value="MCT7978396.1"/>
    <property type="molecule type" value="Genomic_DNA"/>
</dbReference>
<dbReference type="Proteomes" id="UP001525961">
    <property type="component" value="Unassembled WGS sequence"/>
</dbReference>
<dbReference type="CDD" id="cd02440">
    <property type="entry name" value="AdoMet_MTases"/>
    <property type="match status" value="1"/>
</dbReference>
<gene>
    <name evidence="2" type="ORF">NG792_11825</name>
</gene>
<organism evidence="2 3">
    <name type="scientific">Laspinema olomoucense D3b</name>
    <dbReference type="NCBI Taxonomy" id="2953688"/>
    <lineage>
        <taxon>Bacteria</taxon>
        <taxon>Bacillati</taxon>
        <taxon>Cyanobacteriota</taxon>
        <taxon>Cyanophyceae</taxon>
        <taxon>Oscillatoriophycideae</taxon>
        <taxon>Oscillatoriales</taxon>
        <taxon>Laspinemataceae</taxon>
        <taxon>Laspinema</taxon>
        <taxon>Laspinema olomoucense</taxon>
    </lineage>
</organism>
<accession>A0ABT2NAV2</accession>
<keyword evidence="2" id="KW-0489">Methyltransferase</keyword>
<dbReference type="GO" id="GO:0008168">
    <property type="term" value="F:methyltransferase activity"/>
    <property type="evidence" value="ECO:0007669"/>
    <property type="project" value="UniProtKB-KW"/>
</dbReference>
<sequence>MTTQQEDFTKDPKNYRGAVGPAEIYDVQGATQFNLLTLLGLREHNFLLDIGCGSLRSGKLFIPYLLQGKYYGIEPNKVLIEQGIKQEICQELIDIKQPHFSNDSNFSLTTFNQSFDFILAQSIFSHASQAQIKRCFSEAKKVMKKNCIFAATFVKGEENYTGDEWVYPGVTTYTLERMKELAESEGLTCQPIDWPHPNLQSWILILQPDREESIPELTNTSKLLTLERELKVCRARVAKMEKNPYIQLAMKISRKVEQFKGKLSPK</sequence>
<reference evidence="2 3" key="1">
    <citation type="journal article" date="2022" name="Front. Microbiol.">
        <title>High genomic differentiation and limited gene flow indicate recent cryptic speciation within the genus Laspinema (cyanobacteria).</title>
        <authorList>
            <person name="Stanojkovic A."/>
            <person name="Skoupy S."/>
            <person name="Skaloud P."/>
            <person name="Dvorak P."/>
        </authorList>
    </citation>
    <scope>NUCLEOTIDE SEQUENCE [LARGE SCALE GENOMIC DNA]</scope>
    <source>
        <strain evidence="2 3">D3b</strain>
    </source>
</reference>
<evidence type="ECO:0000259" key="1">
    <source>
        <dbReference type="Pfam" id="PF08242"/>
    </source>
</evidence>
<dbReference type="RefSeq" id="WP_261235559.1">
    <property type="nucleotide sequence ID" value="NZ_JAMXFA010000013.1"/>
</dbReference>
<evidence type="ECO:0000313" key="3">
    <source>
        <dbReference type="Proteomes" id="UP001525961"/>
    </source>
</evidence>
<proteinExistence type="predicted"/>
<feature type="domain" description="Methyltransferase type 12" evidence="1">
    <location>
        <begin position="48"/>
        <end position="148"/>
    </location>
</feature>
<dbReference type="GO" id="GO:0032259">
    <property type="term" value="P:methylation"/>
    <property type="evidence" value="ECO:0007669"/>
    <property type="project" value="UniProtKB-KW"/>
</dbReference>
<keyword evidence="2" id="KW-0808">Transferase</keyword>
<name>A0ABT2NAV2_9CYAN</name>
<dbReference type="InterPro" id="IPR029063">
    <property type="entry name" value="SAM-dependent_MTases_sf"/>
</dbReference>
<dbReference type="SUPFAM" id="SSF53335">
    <property type="entry name" value="S-adenosyl-L-methionine-dependent methyltransferases"/>
    <property type="match status" value="1"/>
</dbReference>
<dbReference type="Pfam" id="PF08242">
    <property type="entry name" value="Methyltransf_12"/>
    <property type="match status" value="1"/>
</dbReference>
<dbReference type="Gene3D" id="3.40.50.150">
    <property type="entry name" value="Vaccinia Virus protein VP39"/>
    <property type="match status" value="1"/>
</dbReference>
<comment type="caution">
    <text evidence="2">The sequence shown here is derived from an EMBL/GenBank/DDBJ whole genome shotgun (WGS) entry which is preliminary data.</text>
</comment>
<protein>
    <submittedName>
        <fullName evidence="2">Class I SAM-dependent methyltransferase</fullName>
    </submittedName>
</protein>